<dbReference type="EMBL" id="AWUE01024404">
    <property type="protein sequence ID" value="OMO50845.1"/>
    <property type="molecule type" value="Genomic_DNA"/>
</dbReference>
<protein>
    <submittedName>
        <fullName evidence="1">Uncharacterized protein</fullName>
    </submittedName>
</protein>
<dbReference type="AlphaFoldDB" id="A0A1R3FYD6"/>
<evidence type="ECO:0000313" key="2">
    <source>
        <dbReference type="Proteomes" id="UP000187203"/>
    </source>
</evidence>
<proteinExistence type="predicted"/>
<accession>A0A1R3FYD6</accession>
<sequence length="35" mass="4025">MAGFLELVSLQENLVRFRVNEIKGKLFITFNVNAI</sequence>
<organism evidence="1 2">
    <name type="scientific">Corchorus olitorius</name>
    <dbReference type="NCBI Taxonomy" id="93759"/>
    <lineage>
        <taxon>Eukaryota</taxon>
        <taxon>Viridiplantae</taxon>
        <taxon>Streptophyta</taxon>
        <taxon>Embryophyta</taxon>
        <taxon>Tracheophyta</taxon>
        <taxon>Spermatophyta</taxon>
        <taxon>Magnoliopsida</taxon>
        <taxon>eudicotyledons</taxon>
        <taxon>Gunneridae</taxon>
        <taxon>Pentapetalae</taxon>
        <taxon>rosids</taxon>
        <taxon>malvids</taxon>
        <taxon>Malvales</taxon>
        <taxon>Malvaceae</taxon>
        <taxon>Grewioideae</taxon>
        <taxon>Apeibeae</taxon>
        <taxon>Corchorus</taxon>
    </lineage>
</organism>
<reference evidence="2" key="1">
    <citation type="submission" date="2013-09" db="EMBL/GenBank/DDBJ databases">
        <title>Corchorus olitorius genome sequencing.</title>
        <authorList>
            <person name="Alam M."/>
            <person name="Haque M.S."/>
            <person name="Islam M.S."/>
            <person name="Emdad E.M."/>
            <person name="Islam M.M."/>
            <person name="Ahmed B."/>
            <person name="Halim A."/>
            <person name="Hossen Q.M.M."/>
            <person name="Hossain M.Z."/>
            <person name="Ahmed R."/>
            <person name="Khan M.M."/>
            <person name="Islam R."/>
            <person name="Rashid M.M."/>
            <person name="Khan S.A."/>
            <person name="Rahman M.S."/>
            <person name="Alam M."/>
            <person name="Yahiya A.S."/>
            <person name="Khan M.S."/>
            <person name="Azam M.S."/>
            <person name="Haque T."/>
            <person name="Lashkar M.Z.H."/>
            <person name="Akhand A.I."/>
            <person name="Morshed G."/>
            <person name="Roy S."/>
            <person name="Uddin K.S."/>
            <person name="Rabeya T."/>
            <person name="Hossain A.S."/>
            <person name="Chowdhury A."/>
            <person name="Snigdha A.R."/>
            <person name="Mortoza M.S."/>
            <person name="Matin S.A."/>
            <person name="Hoque S.M.E."/>
            <person name="Islam M.K."/>
            <person name="Roy D.K."/>
            <person name="Haider R."/>
            <person name="Moosa M.M."/>
            <person name="Elias S.M."/>
            <person name="Hasan A.M."/>
            <person name="Jahan S."/>
            <person name="Shafiuddin M."/>
            <person name="Mahmood N."/>
            <person name="Shommy N.S."/>
        </authorList>
    </citation>
    <scope>NUCLEOTIDE SEQUENCE [LARGE SCALE GENOMIC DNA]</scope>
    <source>
        <strain evidence="2">cv. O-4</strain>
    </source>
</reference>
<comment type="caution">
    <text evidence="1">The sequence shown here is derived from an EMBL/GenBank/DDBJ whole genome shotgun (WGS) entry which is preliminary data.</text>
</comment>
<gene>
    <name evidence="1" type="ORF">COLO4_37874</name>
</gene>
<dbReference type="Proteomes" id="UP000187203">
    <property type="component" value="Unassembled WGS sequence"/>
</dbReference>
<evidence type="ECO:0000313" key="1">
    <source>
        <dbReference type="EMBL" id="OMO50845.1"/>
    </source>
</evidence>
<name>A0A1R3FYD6_9ROSI</name>
<keyword evidence="2" id="KW-1185">Reference proteome</keyword>